<feature type="transmembrane region" description="Helical" evidence="1">
    <location>
        <begin position="49"/>
        <end position="68"/>
    </location>
</feature>
<dbReference type="STRING" id="79883.GCA_001636495_01043"/>
<evidence type="ECO:0000256" key="1">
    <source>
        <dbReference type="SAM" id="Phobius"/>
    </source>
</evidence>
<dbReference type="AlphaFoldDB" id="A0A5D4T2C3"/>
<name>A0A5D4T2C3_9BACI</name>
<dbReference type="Proteomes" id="UP000322524">
    <property type="component" value="Unassembled WGS sequence"/>
</dbReference>
<reference evidence="2 3" key="1">
    <citation type="submission" date="2019-08" db="EMBL/GenBank/DDBJ databases">
        <title>Bacillus genomes from the desert of Cuatro Cienegas, Coahuila.</title>
        <authorList>
            <person name="Olmedo-Alvarez G."/>
        </authorList>
    </citation>
    <scope>NUCLEOTIDE SEQUENCE [LARGE SCALE GENOMIC DNA]</scope>
    <source>
        <strain evidence="2 3">CH28_1T</strain>
    </source>
</reference>
<feature type="transmembrane region" description="Helical" evidence="1">
    <location>
        <begin position="12"/>
        <end position="37"/>
    </location>
</feature>
<dbReference type="EMBL" id="VTEV01000002">
    <property type="protein sequence ID" value="TYS69837.1"/>
    <property type="molecule type" value="Genomic_DNA"/>
</dbReference>
<sequence>MSKIDWWPKIKRFINFICFTLSLLLLIYNISIVGFFYLLITFGEAQGSMIYSLLSVTGIFLVIIPLVFRMAKYKFYHFTLIGLHFVAAFLPMFMKNMSSVFDRIL</sequence>
<dbReference type="OrthoDB" id="2882012at2"/>
<keyword evidence="1" id="KW-0812">Transmembrane</keyword>
<comment type="caution">
    <text evidence="2">The sequence shown here is derived from an EMBL/GenBank/DDBJ whole genome shotgun (WGS) entry which is preliminary data.</text>
</comment>
<evidence type="ECO:0000313" key="2">
    <source>
        <dbReference type="EMBL" id="TYS69837.1"/>
    </source>
</evidence>
<feature type="transmembrane region" description="Helical" evidence="1">
    <location>
        <begin position="75"/>
        <end position="94"/>
    </location>
</feature>
<evidence type="ECO:0000313" key="3">
    <source>
        <dbReference type="Proteomes" id="UP000322524"/>
    </source>
</evidence>
<accession>A0A5D4T2C3</accession>
<protein>
    <submittedName>
        <fullName evidence="2">Uncharacterized protein</fullName>
    </submittedName>
</protein>
<keyword evidence="1" id="KW-0472">Membrane</keyword>
<keyword evidence="1" id="KW-1133">Transmembrane helix</keyword>
<gene>
    <name evidence="2" type="ORF">FZC76_06305</name>
</gene>
<proteinExistence type="predicted"/>
<organism evidence="2 3">
    <name type="scientific">Sutcliffiella horikoshii</name>
    <dbReference type="NCBI Taxonomy" id="79883"/>
    <lineage>
        <taxon>Bacteria</taxon>
        <taxon>Bacillati</taxon>
        <taxon>Bacillota</taxon>
        <taxon>Bacilli</taxon>
        <taxon>Bacillales</taxon>
        <taxon>Bacillaceae</taxon>
        <taxon>Sutcliffiella</taxon>
    </lineage>
</organism>
<dbReference type="RefSeq" id="WP_148987398.1">
    <property type="nucleotide sequence ID" value="NZ_VTEV01000002.1"/>
</dbReference>